<feature type="transmembrane region" description="Helical" evidence="6">
    <location>
        <begin position="306"/>
        <end position="326"/>
    </location>
</feature>
<protein>
    <submittedName>
        <fullName evidence="8">CP family cyanate transporter-like MFS transporter</fullName>
    </submittedName>
</protein>
<feature type="transmembrane region" description="Helical" evidence="6">
    <location>
        <begin position="338"/>
        <end position="357"/>
    </location>
</feature>
<feature type="compositionally biased region" description="Low complexity" evidence="5">
    <location>
        <begin position="20"/>
        <end position="42"/>
    </location>
</feature>
<keyword evidence="4 6" id="KW-0472">Membrane</keyword>
<feature type="transmembrane region" description="Helical" evidence="6">
    <location>
        <begin position="213"/>
        <end position="233"/>
    </location>
</feature>
<keyword evidence="3 6" id="KW-1133">Transmembrane helix</keyword>
<dbReference type="AlphaFoldDB" id="A0A7W7R5V9"/>
<dbReference type="PROSITE" id="PS50850">
    <property type="entry name" value="MFS"/>
    <property type="match status" value="1"/>
</dbReference>
<feature type="transmembrane region" description="Helical" evidence="6">
    <location>
        <begin position="180"/>
        <end position="201"/>
    </location>
</feature>
<evidence type="ECO:0000256" key="2">
    <source>
        <dbReference type="ARBA" id="ARBA00022692"/>
    </source>
</evidence>
<dbReference type="Gene3D" id="1.20.1250.20">
    <property type="entry name" value="MFS general substrate transporter like domains"/>
    <property type="match status" value="2"/>
</dbReference>
<dbReference type="InterPro" id="IPR036259">
    <property type="entry name" value="MFS_trans_sf"/>
</dbReference>
<feature type="transmembrane region" description="Helical" evidence="6">
    <location>
        <begin position="146"/>
        <end position="168"/>
    </location>
</feature>
<dbReference type="PANTHER" id="PTHR23523">
    <property type="match status" value="1"/>
</dbReference>
<evidence type="ECO:0000256" key="4">
    <source>
        <dbReference type="ARBA" id="ARBA00023136"/>
    </source>
</evidence>
<dbReference type="RefSeq" id="WP_184938694.1">
    <property type="nucleotide sequence ID" value="NZ_JACHJV010000001.1"/>
</dbReference>
<gene>
    <name evidence="8" type="ORF">FHR34_005005</name>
</gene>
<reference evidence="8 9" key="1">
    <citation type="submission" date="2020-08" db="EMBL/GenBank/DDBJ databases">
        <title>Sequencing the genomes of 1000 actinobacteria strains.</title>
        <authorList>
            <person name="Klenk H.-P."/>
        </authorList>
    </citation>
    <scope>NUCLEOTIDE SEQUENCE [LARGE SCALE GENOMIC DNA]</scope>
    <source>
        <strain evidence="8 9">DSM 41654</strain>
    </source>
</reference>
<feature type="transmembrane region" description="Helical" evidence="6">
    <location>
        <begin position="363"/>
        <end position="385"/>
    </location>
</feature>
<feature type="transmembrane region" description="Helical" evidence="6">
    <location>
        <begin position="397"/>
        <end position="419"/>
    </location>
</feature>
<dbReference type="SUPFAM" id="SSF103473">
    <property type="entry name" value="MFS general substrate transporter"/>
    <property type="match status" value="1"/>
</dbReference>
<evidence type="ECO:0000256" key="6">
    <source>
        <dbReference type="SAM" id="Phobius"/>
    </source>
</evidence>
<sequence length="457" mass="45981">MSSAVDATTEDATTEDAATKDAATAATDATESGAGSAGSSPTAAGHPRARLLGWLLAAAVALAAVNLRPVVTSLGPLLHRVRDDLHMSATVAGLLTAVPSFCFAVFGFAAPALARRFGPIVVVTAGMGAITAGVAARSFAGGTAVFLLLTALALAGVAVANVLLPVVIKRYFPDRVGSMIGLYSMALSAGTALAAAVTVPLTSTLGGSWRVGLGVWALLGGLGLLPWLLTLLLRRAGRSGAGSAGGTSAGAGAGAGAQAGTGDRLAITRSRTAWALGCFFGLQATGAYAVMGWLPQIFQDAGVSTGTSGVLLALTMAIGVPVSFVLPNWAARRGDQRIFVVGLAGCGIVAYLGLALAPVGGAWLWAVLLGLSNCAFPLTLTMIGLRARTSGGVAQLSAFAQGIGYLISIPGPILVGTLYQRTNGWYLPLAFLTVLLVPQVLIGLRAARARHIEDEVG</sequence>
<dbReference type="InterPro" id="IPR020846">
    <property type="entry name" value="MFS_dom"/>
</dbReference>
<feature type="region of interest" description="Disordered" evidence="5">
    <location>
        <begin position="1"/>
        <end position="42"/>
    </location>
</feature>
<dbReference type="InterPro" id="IPR052524">
    <property type="entry name" value="MFS_Cyanate_Porter"/>
</dbReference>
<evidence type="ECO:0000259" key="7">
    <source>
        <dbReference type="PROSITE" id="PS50850"/>
    </source>
</evidence>
<dbReference type="Pfam" id="PF07690">
    <property type="entry name" value="MFS_1"/>
    <property type="match status" value="1"/>
</dbReference>
<name>A0A7W7R5V9_KITKI</name>
<evidence type="ECO:0000256" key="3">
    <source>
        <dbReference type="ARBA" id="ARBA00022989"/>
    </source>
</evidence>
<accession>A0A7W7R5V9</accession>
<evidence type="ECO:0000313" key="9">
    <source>
        <dbReference type="Proteomes" id="UP000540506"/>
    </source>
</evidence>
<evidence type="ECO:0000256" key="5">
    <source>
        <dbReference type="SAM" id="MobiDB-lite"/>
    </source>
</evidence>
<comment type="subcellular location">
    <subcellularLocation>
        <location evidence="1">Cell membrane</location>
        <topology evidence="1">Multi-pass membrane protein</topology>
    </subcellularLocation>
</comment>
<keyword evidence="2 6" id="KW-0812">Transmembrane</keyword>
<keyword evidence="9" id="KW-1185">Reference proteome</keyword>
<feature type="transmembrane region" description="Helical" evidence="6">
    <location>
        <begin position="273"/>
        <end position="294"/>
    </location>
</feature>
<feature type="domain" description="Major facilitator superfamily (MFS) profile" evidence="7">
    <location>
        <begin position="52"/>
        <end position="450"/>
    </location>
</feature>
<proteinExistence type="predicted"/>
<evidence type="ECO:0000256" key="1">
    <source>
        <dbReference type="ARBA" id="ARBA00004651"/>
    </source>
</evidence>
<dbReference type="EMBL" id="JACHJV010000001">
    <property type="protein sequence ID" value="MBB4926012.1"/>
    <property type="molecule type" value="Genomic_DNA"/>
</dbReference>
<evidence type="ECO:0000313" key="8">
    <source>
        <dbReference type="EMBL" id="MBB4926012.1"/>
    </source>
</evidence>
<organism evidence="8 9">
    <name type="scientific">Kitasatospora kifunensis</name>
    <name type="common">Streptomyces kifunensis</name>
    <dbReference type="NCBI Taxonomy" id="58351"/>
    <lineage>
        <taxon>Bacteria</taxon>
        <taxon>Bacillati</taxon>
        <taxon>Actinomycetota</taxon>
        <taxon>Actinomycetes</taxon>
        <taxon>Kitasatosporales</taxon>
        <taxon>Streptomycetaceae</taxon>
        <taxon>Kitasatospora</taxon>
    </lineage>
</organism>
<dbReference type="GO" id="GO:0005886">
    <property type="term" value="C:plasma membrane"/>
    <property type="evidence" value="ECO:0007669"/>
    <property type="project" value="UniProtKB-SubCell"/>
</dbReference>
<feature type="transmembrane region" description="Helical" evidence="6">
    <location>
        <begin position="51"/>
        <end position="71"/>
    </location>
</feature>
<dbReference type="GO" id="GO:0022857">
    <property type="term" value="F:transmembrane transporter activity"/>
    <property type="evidence" value="ECO:0007669"/>
    <property type="project" value="InterPro"/>
</dbReference>
<dbReference type="InterPro" id="IPR011701">
    <property type="entry name" value="MFS"/>
</dbReference>
<feature type="transmembrane region" description="Helical" evidence="6">
    <location>
        <begin position="425"/>
        <end position="444"/>
    </location>
</feature>
<feature type="transmembrane region" description="Helical" evidence="6">
    <location>
        <begin position="120"/>
        <end position="140"/>
    </location>
</feature>
<feature type="transmembrane region" description="Helical" evidence="6">
    <location>
        <begin position="91"/>
        <end position="113"/>
    </location>
</feature>
<dbReference type="PANTHER" id="PTHR23523:SF2">
    <property type="entry name" value="2-NITROIMIDAZOLE TRANSPORTER"/>
    <property type="match status" value="1"/>
</dbReference>
<comment type="caution">
    <text evidence="8">The sequence shown here is derived from an EMBL/GenBank/DDBJ whole genome shotgun (WGS) entry which is preliminary data.</text>
</comment>
<dbReference type="Proteomes" id="UP000540506">
    <property type="component" value="Unassembled WGS sequence"/>
</dbReference>